<keyword evidence="3" id="KW-1185">Reference proteome</keyword>
<proteinExistence type="predicted"/>
<dbReference type="SUPFAM" id="SSF50118">
    <property type="entry name" value="Cell growth inhibitor/plasmid maintenance toxic component"/>
    <property type="match status" value="1"/>
</dbReference>
<protein>
    <recommendedName>
        <fullName evidence="4">PemK-like, MazF-like toxin of type II toxin-antitoxin system</fullName>
    </recommendedName>
</protein>
<comment type="caution">
    <text evidence="2">The sequence shown here is derived from an EMBL/GenBank/DDBJ whole genome shotgun (WGS) entry which is preliminary data.</text>
</comment>
<gene>
    <name evidence="2" type="ORF">GCM10009751_28000</name>
</gene>
<evidence type="ECO:0000313" key="3">
    <source>
        <dbReference type="Proteomes" id="UP001501094"/>
    </source>
</evidence>
<name>A0ABN2NG82_9MICO</name>
<accession>A0ABN2NG82</accession>
<feature type="compositionally biased region" description="Low complexity" evidence="1">
    <location>
        <begin position="26"/>
        <end position="37"/>
    </location>
</feature>
<dbReference type="Proteomes" id="UP001501094">
    <property type="component" value="Unassembled WGS sequence"/>
</dbReference>
<evidence type="ECO:0008006" key="4">
    <source>
        <dbReference type="Google" id="ProtNLM"/>
    </source>
</evidence>
<feature type="region of interest" description="Disordered" evidence="1">
    <location>
        <begin position="15"/>
        <end position="86"/>
    </location>
</feature>
<sequence length="189" mass="19894">MRLLGDIAKAVLKAFLSDGGRGQEGGSSSTGTTSSSGPKPRPPASRPGTPAASSSPGAGDGYPGDFTGRVDAAYSPDLDGDPDPGEIVWTWVPFEEDFGQGKDRPVLLVGRDGEWLLGVQLTSKDNVSGGSQNGNGGRRYLDIGTGDWDRQGRPSEILLSRVIRVDPAAVRREGAVLDKTRFDRVIAEL</sequence>
<reference evidence="2 3" key="1">
    <citation type="journal article" date="2019" name="Int. J. Syst. Evol. Microbiol.">
        <title>The Global Catalogue of Microorganisms (GCM) 10K type strain sequencing project: providing services to taxonomists for standard genome sequencing and annotation.</title>
        <authorList>
            <consortium name="The Broad Institute Genomics Platform"/>
            <consortium name="The Broad Institute Genome Sequencing Center for Infectious Disease"/>
            <person name="Wu L."/>
            <person name="Ma J."/>
        </authorList>
    </citation>
    <scope>NUCLEOTIDE SEQUENCE [LARGE SCALE GENOMIC DNA]</scope>
    <source>
        <strain evidence="2 3">JCM 14326</strain>
    </source>
</reference>
<dbReference type="InterPro" id="IPR003477">
    <property type="entry name" value="PemK-like"/>
</dbReference>
<dbReference type="Pfam" id="PF02452">
    <property type="entry name" value="PemK_toxin"/>
    <property type="match status" value="1"/>
</dbReference>
<evidence type="ECO:0000256" key="1">
    <source>
        <dbReference type="SAM" id="MobiDB-lite"/>
    </source>
</evidence>
<dbReference type="EMBL" id="BAAANL010000005">
    <property type="protein sequence ID" value="GAA1867932.1"/>
    <property type="molecule type" value="Genomic_DNA"/>
</dbReference>
<organism evidence="2 3">
    <name type="scientific">Myceligenerans crystallogenes</name>
    <dbReference type="NCBI Taxonomy" id="316335"/>
    <lineage>
        <taxon>Bacteria</taxon>
        <taxon>Bacillati</taxon>
        <taxon>Actinomycetota</taxon>
        <taxon>Actinomycetes</taxon>
        <taxon>Micrococcales</taxon>
        <taxon>Promicromonosporaceae</taxon>
        <taxon>Myceligenerans</taxon>
    </lineage>
</organism>
<evidence type="ECO:0000313" key="2">
    <source>
        <dbReference type="EMBL" id="GAA1867932.1"/>
    </source>
</evidence>